<dbReference type="InterPro" id="IPR044049">
    <property type="entry name" value="EccD_transm"/>
</dbReference>
<keyword evidence="4" id="KW-1185">Reference proteome</keyword>
<name>A0ABW1AEC0_9ACTN</name>
<dbReference type="Gene3D" id="3.10.20.90">
    <property type="entry name" value="Phosphatidylinositol 3-kinase Catalytic Subunit, Chain A, domain 1"/>
    <property type="match status" value="1"/>
</dbReference>
<feature type="transmembrane region" description="Helical" evidence="1">
    <location>
        <begin position="277"/>
        <end position="296"/>
    </location>
</feature>
<dbReference type="RefSeq" id="WP_378289352.1">
    <property type="nucleotide sequence ID" value="NZ_JBHSON010000099.1"/>
</dbReference>
<keyword evidence="1" id="KW-0472">Membrane</keyword>
<feature type="transmembrane region" description="Helical" evidence="1">
    <location>
        <begin position="413"/>
        <end position="432"/>
    </location>
</feature>
<feature type="transmembrane region" description="Helical" evidence="1">
    <location>
        <begin position="308"/>
        <end position="330"/>
    </location>
</feature>
<protein>
    <submittedName>
        <fullName evidence="3">EsaB/YukD family protein</fullName>
    </submittedName>
</protein>
<keyword evidence="1" id="KW-0812">Transmembrane</keyword>
<feature type="transmembrane region" description="Helical" evidence="1">
    <location>
        <begin position="385"/>
        <end position="401"/>
    </location>
</feature>
<evidence type="ECO:0000256" key="1">
    <source>
        <dbReference type="SAM" id="Phobius"/>
    </source>
</evidence>
<dbReference type="Pfam" id="PF08817">
    <property type="entry name" value="YukD"/>
    <property type="match status" value="1"/>
</dbReference>
<dbReference type="InterPro" id="IPR024962">
    <property type="entry name" value="YukD-like"/>
</dbReference>
<proteinExistence type="predicted"/>
<gene>
    <name evidence="3" type="ORF">ACFPZN_45385</name>
</gene>
<evidence type="ECO:0000313" key="3">
    <source>
        <dbReference type="EMBL" id="MFC5752893.1"/>
    </source>
</evidence>
<evidence type="ECO:0000313" key="4">
    <source>
        <dbReference type="Proteomes" id="UP001596074"/>
    </source>
</evidence>
<organism evidence="3 4">
    <name type="scientific">Actinomadura rugatobispora</name>
    <dbReference type="NCBI Taxonomy" id="1994"/>
    <lineage>
        <taxon>Bacteria</taxon>
        <taxon>Bacillati</taxon>
        <taxon>Actinomycetota</taxon>
        <taxon>Actinomycetes</taxon>
        <taxon>Streptosporangiales</taxon>
        <taxon>Thermomonosporaceae</taxon>
        <taxon>Actinomadura</taxon>
    </lineage>
</organism>
<dbReference type="Pfam" id="PF19053">
    <property type="entry name" value="EccD"/>
    <property type="match status" value="1"/>
</dbReference>
<reference evidence="4" key="1">
    <citation type="journal article" date="2019" name="Int. J. Syst. Evol. Microbiol.">
        <title>The Global Catalogue of Microorganisms (GCM) 10K type strain sequencing project: providing services to taxonomists for standard genome sequencing and annotation.</title>
        <authorList>
            <consortium name="The Broad Institute Genomics Platform"/>
            <consortium name="The Broad Institute Genome Sequencing Center for Infectious Disease"/>
            <person name="Wu L."/>
            <person name="Ma J."/>
        </authorList>
    </citation>
    <scope>NUCLEOTIDE SEQUENCE [LARGE SCALE GENOMIC DNA]</scope>
    <source>
        <strain evidence="4">KCTC 42087</strain>
    </source>
</reference>
<keyword evidence="1" id="KW-1133">Transmembrane helix</keyword>
<dbReference type="EMBL" id="JBHSON010000099">
    <property type="protein sequence ID" value="MFC5752893.1"/>
    <property type="molecule type" value="Genomic_DNA"/>
</dbReference>
<feature type="transmembrane region" description="Helical" evidence="1">
    <location>
        <begin position="195"/>
        <end position="215"/>
    </location>
</feature>
<feature type="transmembrane region" description="Helical" evidence="1">
    <location>
        <begin position="358"/>
        <end position="379"/>
    </location>
</feature>
<feature type="transmembrane region" description="Helical" evidence="1">
    <location>
        <begin position="438"/>
        <end position="457"/>
    </location>
</feature>
<sequence>MLTIAPAAGEIIQRGGGRTANGGWPAHDERRFAGVKRALVRRAAAEETATQGGYCRVTVAGPGRRADLVLPAGVPVSVLLPQLMALCAPDRPDPDPAAWRLARLDGRDLPGAEPLAAAGIADGEVLMLHPRAVRVRPAEVEDVRGAVEDHVDATWIWGPSTTYGFALALAALGPPAVAVAAGWATSWDVPAGTAAGRAGCAAIAALLAVVGAWACGERTFLARLMTGAACAWGALAAALGATAVAGTAPVPAVLAVLAATGALGTAGLVWSRAPSALPFLSGSAVAVAAAGAVTAGELLGEPGLGVRTGAVLLVLAAGALPRAALTLGGLADADQQARDHGRVPADHLDDRLRTTEDVLIGALLGLSGAACVLLVLLAAGDGRDRLLAAVAALALLLRSRLFDRVPQALGPRVAGIAGLGAAAVAAASGTALSGWTPALAVTAALVAVGLSAVPLATVPRARLRRLLDWTELAVIVAMVVTAAHTFGLFDRLGPLPF</sequence>
<accession>A0ABW1AEC0</accession>
<feature type="transmembrane region" description="Helical" evidence="1">
    <location>
        <begin position="469"/>
        <end position="489"/>
    </location>
</feature>
<dbReference type="Proteomes" id="UP001596074">
    <property type="component" value="Unassembled WGS sequence"/>
</dbReference>
<feature type="transmembrane region" description="Helical" evidence="1">
    <location>
        <begin position="227"/>
        <end position="246"/>
    </location>
</feature>
<feature type="domain" description="EccD-like transmembrane" evidence="2">
    <location>
        <begin position="171"/>
        <end position="491"/>
    </location>
</feature>
<evidence type="ECO:0000259" key="2">
    <source>
        <dbReference type="Pfam" id="PF19053"/>
    </source>
</evidence>
<feature type="transmembrane region" description="Helical" evidence="1">
    <location>
        <begin position="163"/>
        <end position="183"/>
    </location>
</feature>
<feature type="transmembrane region" description="Helical" evidence="1">
    <location>
        <begin position="252"/>
        <end position="270"/>
    </location>
</feature>
<comment type="caution">
    <text evidence="3">The sequence shown here is derived from an EMBL/GenBank/DDBJ whole genome shotgun (WGS) entry which is preliminary data.</text>
</comment>